<sequence length="76" mass="8245">MTDALTPRPTSSRIGTIEQAAVTAYDALEAAGCTSIDTKVPYQSRATWIVPAATDQGRRHVHIDPRTGHTKIARQD</sequence>
<dbReference type="KEGG" id="sawl:NGM29_10975"/>
<accession>A0A9E7N8G0</accession>
<proteinExistence type="predicted"/>
<evidence type="ECO:0000313" key="1">
    <source>
        <dbReference type="EMBL" id="UTF52313.1"/>
    </source>
</evidence>
<protein>
    <submittedName>
        <fullName evidence="1">Uncharacterized protein</fullName>
    </submittedName>
</protein>
<dbReference type="EMBL" id="CP100355">
    <property type="protein sequence ID" value="UTF52313.1"/>
    <property type="molecule type" value="Genomic_DNA"/>
</dbReference>
<dbReference type="Proteomes" id="UP001056855">
    <property type="component" value="Chromosome"/>
</dbReference>
<evidence type="ECO:0000313" key="2">
    <source>
        <dbReference type="Proteomes" id="UP001056855"/>
    </source>
</evidence>
<reference evidence="1" key="1">
    <citation type="submission" date="2022-06" db="EMBL/GenBank/DDBJ databases">
        <title>Diverse halophilic archaea isolated from saline environments.</title>
        <authorList>
            <person name="Cui H.-L."/>
        </authorList>
    </citation>
    <scope>NUCLEOTIDE SEQUENCE</scope>
    <source>
        <strain evidence="1">WLHS1</strain>
    </source>
</reference>
<dbReference type="RefSeq" id="WP_254156184.1">
    <property type="nucleotide sequence ID" value="NZ_CP100355.1"/>
</dbReference>
<dbReference type="GeneID" id="73290575"/>
<gene>
    <name evidence="1" type="ORF">NGM29_10975</name>
</gene>
<name>A0A9E7N8G0_9EURY</name>
<keyword evidence="2" id="KW-1185">Reference proteome</keyword>
<organism evidence="1 2">
    <name type="scientific">Natronosalvus rutilus</name>
    <dbReference type="NCBI Taxonomy" id="2953753"/>
    <lineage>
        <taxon>Archaea</taxon>
        <taxon>Methanobacteriati</taxon>
        <taxon>Methanobacteriota</taxon>
        <taxon>Stenosarchaea group</taxon>
        <taxon>Halobacteria</taxon>
        <taxon>Halobacteriales</taxon>
        <taxon>Natrialbaceae</taxon>
        <taxon>Natronosalvus</taxon>
    </lineage>
</organism>
<dbReference type="AlphaFoldDB" id="A0A9E7N8G0"/>